<dbReference type="PROSITE" id="PS51085">
    <property type="entry name" value="2FE2S_FER_2"/>
    <property type="match status" value="1"/>
</dbReference>
<dbReference type="InterPro" id="IPR001041">
    <property type="entry name" value="2Fe-2S_ferredoxin-type"/>
</dbReference>
<evidence type="ECO:0000313" key="8">
    <source>
        <dbReference type="Proteomes" id="UP001164472"/>
    </source>
</evidence>
<dbReference type="CDD" id="cd00207">
    <property type="entry name" value="fer2"/>
    <property type="match status" value="1"/>
</dbReference>
<evidence type="ECO:0000256" key="4">
    <source>
        <dbReference type="ARBA" id="ARBA00038177"/>
    </source>
</evidence>
<dbReference type="SUPFAM" id="SSF63380">
    <property type="entry name" value="Riboflavin synthase domain-like"/>
    <property type="match status" value="1"/>
</dbReference>
<dbReference type="Pfam" id="PF00111">
    <property type="entry name" value="Fer2"/>
    <property type="match status" value="1"/>
</dbReference>
<gene>
    <name evidence="7" type="ORF">NNL22_17105</name>
</gene>
<dbReference type="InterPro" id="IPR017938">
    <property type="entry name" value="Riboflavin_synthase-like_b-brl"/>
</dbReference>
<evidence type="ECO:0000259" key="5">
    <source>
        <dbReference type="PROSITE" id="PS51085"/>
    </source>
</evidence>
<dbReference type="CDD" id="cd06189">
    <property type="entry name" value="flavin_oxioreductase"/>
    <property type="match status" value="1"/>
</dbReference>
<dbReference type="Gene3D" id="3.40.50.80">
    <property type="entry name" value="Nucleotide-binding domain of ferredoxin-NADP reductase (FNR) module"/>
    <property type="match status" value="1"/>
</dbReference>
<keyword evidence="3" id="KW-0455">Luminescence</keyword>
<dbReference type="PROSITE" id="PS51384">
    <property type="entry name" value="FAD_FR"/>
    <property type="match status" value="1"/>
</dbReference>
<dbReference type="InterPro" id="IPR012675">
    <property type="entry name" value="Beta-grasp_dom_sf"/>
</dbReference>
<dbReference type="PANTHER" id="PTHR47354">
    <property type="entry name" value="NADH OXIDOREDUCTASE HCR"/>
    <property type="match status" value="1"/>
</dbReference>
<dbReference type="InterPro" id="IPR017927">
    <property type="entry name" value="FAD-bd_FR_type"/>
</dbReference>
<dbReference type="KEGG" id="asem:NNL22_17105"/>
<dbReference type="Gene3D" id="2.40.30.10">
    <property type="entry name" value="Translation factors"/>
    <property type="match status" value="1"/>
</dbReference>
<feature type="domain" description="FAD-binding FR-type" evidence="6">
    <location>
        <begin position="94"/>
        <end position="199"/>
    </location>
</feature>
<evidence type="ECO:0000259" key="6">
    <source>
        <dbReference type="PROSITE" id="PS51384"/>
    </source>
</evidence>
<dbReference type="AlphaFoldDB" id="A0A9E8HIB4"/>
<keyword evidence="1" id="KW-0560">Oxidoreductase</keyword>
<dbReference type="SUPFAM" id="SSF54292">
    <property type="entry name" value="2Fe-2S ferredoxin-like"/>
    <property type="match status" value="1"/>
</dbReference>
<keyword evidence="8" id="KW-1185">Reference proteome</keyword>
<evidence type="ECO:0000256" key="3">
    <source>
        <dbReference type="ARBA" id="ARBA00023223"/>
    </source>
</evidence>
<dbReference type="Gene3D" id="3.10.20.30">
    <property type="match status" value="1"/>
</dbReference>
<accession>A0A9E8HIB4</accession>
<proteinExistence type="inferred from homology"/>
<dbReference type="GO" id="GO:0016491">
    <property type="term" value="F:oxidoreductase activity"/>
    <property type="evidence" value="ECO:0007669"/>
    <property type="project" value="UniProtKB-KW"/>
</dbReference>
<dbReference type="Pfam" id="PF00175">
    <property type="entry name" value="NAD_binding_1"/>
    <property type="match status" value="1"/>
</dbReference>
<dbReference type="SUPFAM" id="SSF52343">
    <property type="entry name" value="Ferredoxin reductase-like, C-terminal NADP-linked domain"/>
    <property type="match status" value="1"/>
</dbReference>
<feature type="domain" description="2Fe-2S ferredoxin-type" evidence="5">
    <location>
        <begin position="2"/>
        <end position="87"/>
    </location>
</feature>
<dbReference type="GO" id="GO:0051536">
    <property type="term" value="F:iron-sulfur cluster binding"/>
    <property type="evidence" value="ECO:0007669"/>
    <property type="project" value="InterPro"/>
</dbReference>
<sequence length="335" mass="37094">MPLVRLLPRDLQFECFAGETVFDGAFRQGIRFPVSCENGVCHICQGALLSGRCVLPGGVKVEAVNQELMLCKAVPDTDCDIEINGVLKPGEIALKTFACQVEAIEELNHDVYRVVLRPPAGKRVEFHAGQYLSVLMDDRDPSFFSIASAPTLPEEPTNRNIELHVQAAEGWESASAVIEYIKNHPVLKVQLPYGKACLTDRTDKPLLLVAAGTGFAQMQSIIEHALALNPEQQISLYWGGRTADDIYLLDKPKAWQEAYANFSYRIISADIEDNEWPGHHEQLFNTALQDGHDLKACQVYASGSPGMVYATMDAFLEQGMPAENFHSDVLEYAPR</sequence>
<comment type="similarity">
    <text evidence="4">Belongs to the Fre/LuxG FAD/NAD(P) flavoprotein oxidoreductase family.</text>
</comment>
<reference evidence="7" key="1">
    <citation type="submission" date="2022-07" db="EMBL/GenBank/DDBJ databases">
        <title>Alkalimarinus sp. nov., isolated from gut of a Alitta virens.</title>
        <authorList>
            <person name="Yang A.I."/>
            <person name="Shin N.-R."/>
        </authorList>
    </citation>
    <scope>NUCLEOTIDE SEQUENCE</scope>
    <source>
        <strain evidence="7">FA028</strain>
    </source>
</reference>
<dbReference type="InterPro" id="IPR050415">
    <property type="entry name" value="MRET"/>
</dbReference>
<dbReference type="RefSeq" id="WP_251810144.1">
    <property type="nucleotide sequence ID" value="NZ_CP101527.1"/>
</dbReference>
<dbReference type="PRINTS" id="PR00410">
    <property type="entry name" value="PHEHYDRXLASE"/>
</dbReference>
<dbReference type="PANTHER" id="PTHR47354:SF7">
    <property type="entry name" value="NAD(P)H-FLAVIN REDUCTASE"/>
    <property type="match status" value="1"/>
</dbReference>
<protein>
    <submittedName>
        <fullName evidence="7">2Fe-2S iron-sulfur cluster-binding protein</fullName>
    </submittedName>
</protein>
<dbReference type="InterPro" id="IPR036010">
    <property type="entry name" value="2Fe-2S_ferredoxin-like_sf"/>
</dbReference>
<organism evidence="7 8">
    <name type="scientific">Alkalimarinus sediminis</name>
    <dbReference type="NCBI Taxonomy" id="1632866"/>
    <lineage>
        <taxon>Bacteria</taxon>
        <taxon>Pseudomonadati</taxon>
        <taxon>Pseudomonadota</taxon>
        <taxon>Gammaproteobacteria</taxon>
        <taxon>Alteromonadales</taxon>
        <taxon>Alteromonadaceae</taxon>
        <taxon>Alkalimarinus</taxon>
    </lineage>
</organism>
<dbReference type="InterPro" id="IPR039261">
    <property type="entry name" value="FNR_nucleotide-bd"/>
</dbReference>
<keyword evidence="2" id="KW-0830">Ubiquinone</keyword>
<dbReference type="GO" id="GO:0008218">
    <property type="term" value="P:bioluminescence"/>
    <property type="evidence" value="ECO:0007669"/>
    <property type="project" value="UniProtKB-KW"/>
</dbReference>
<dbReference type="EMBL" id="CP101527">
    <property type="protein sequence ID" value="UZW74717.1"/>
    <property type="molecule type" value="Genomic_DNA"/>
</dbReference>
<dbReference type="InterPro" id="IPR001433">
    <property type="entry name" value="OxRdtase_FAD/NAD-bd"/>
</dbReference>
<evidence type="ECO:0000313" key="7">
    <source>
        <dbReference type="EMBL" id="UZW74717.1"/>
    </source>
</evidence>
<evidence type="ECO:0000256" key="1">
    <source>
        <dbReference type="ARBA" id="ARBA00023002"/>
    </source>
</evidence>
<name>A0A9E8HIB4_9ALTE</name>
<dbReference type="Proteomes" id="UP001164472">
    <property type="component" value="Chromosome"/>
</dbReference>
<evidence type="ECO:0000256" key="2">
    <source>
        <dbReference type="ARBA" id="ARBA00023075"/>
    </source>
</evidence>